<name>A0ABU6MLA0_9BACI</name>
<dbReference type="EMBL" id="JARMAB010000032">
    <property type="protein sequence ID" value="MED1205456.1"/>
    <property type="molecule type" value="Genomic_DNA"/>
</dbReference>
<protein>
    <submittedName>
        <fullName evidence="2">Uncharacterized protein</fullName>
    </submittedName>
</protein>
<organism evidence="2 3">
    <name type="scientific">Heyndrickxia acidicola</name>
    <dbReference type="NCBI Taxonomy" id="209389"/>
    <lineage>
        <taxon>Bacteria</taxon>
        <taxon>Bacillati</taxon>
        <taxon>Bacillota</taxon>
        <taxon>Bacilli</taxon>
        <taxon>Bacillales</taxon>
        <taxon>Bacillaceae</taxon>
        <taxon>Heyndrickxia</taxon>
    </lineage>
</organism>
<evidence type="ECO:0000313" key="3">
    <source>
        <dbReference type="Proteomes" id="UP001341444"/>
    </source>
</evidence>
<keyword evidence="3" id="KW-1185">Reference proteome</keyword>
<evidence type="ECO:0000313" key="2">
    <source>
        <dbReference type="EMBL" id="MED1205456.1"/>
    </source>
</evidence>
<proteinExistence type="predicted"/>
<evidence type="ECO:0000256" key="1">
    <source>
        <dbReference type="SAM" id="Coils"/>
    </source>
</evidence>
<gene>
    <name evidence="2" type="ORF">P4T90_20625</name>
</gene>
<dbReference type="Proteomes" id="UP001341444">
    <property type="component" value="Unassembled WGS sequence"/>
</dbReference>
<keyword evidence="1" id="KW-0175">Coiled coil</keyword>
<accession>A0ABU6MLA0</accession>
<dbReference type="RefSeq" id="WP_157090591.1">
    <property type="nucleotide sequence ID" value="NZ_JARMAB010000032.1"/>
</dbReference>
<comment type="caution">
    <text evidence="2">The sequence shown here is derived from an EMBL/GenBank/DDBJ whole genome shotgun (WGS) entry which is preliminary data.</text>
</comment>
<sequence>MYRNELAALINKEVGNDKKKIALQKSITLLEKELKGIHIKFDRIFDLLEDGVYSREEYIERKEKLKNKQKDIESELLILRKQFKNQDSIADKDKVKILDLVLNNFNKIVEEQDINKLFKSIISHVELSRVSNEDEGQNFL</sequence>
<reference evidence="2 3" key="1">
    <citation type="submission" date="2023-03" db="EMBL/GenBank/DDBJ databases">
        <title>Bacillus Genome Sequencing.</title>
        <authorList>
            <person name="Dunlap C."/>
        </authorList>
    </citation>
    <scope>NUCLEOTIDE SEQUENCE [LARGE SCALE GENOMIC DNA]</scope>
    <source>
        <strain evidence="2 3">B-23453</strain>
    </source>
</reference>
<feature type="coiled-coil region" evidence="1">
    <location>
        <begin position="55"/>
        <end position="82"/>
    </location>
</feature>